<feature type="chain" id="PRO_5043859747" evidence="2">
    <location>
        <begin position="26"/>
        <end position="125"/>
    </location>
</feature>
<protein>
    <submittedName>
        <fullName evidence="3">(salmon louse) hypothetical protein</fullName>
    </submittedName>
</protein>
<sequence length="125" mass="13963">MVNTTFKVSLFINLLILIFLHSSASRPSPQIVADARILEIEDEETRKLIHDSFISGKSVLYESLFPNINLSNLQVGQPIFETNIEVESPTLVIQGTQVRKSSDDGDGRNGSRERRTFDGVTTDLI</sequence>
<keyword evidence="2" id="KW-0732">Signal</keyword>
<reference evidence="3" key="1">
    <citation type="submission" date="2021-02" db="EMBL/GenBank/DDBJ databases">
        <authorList>
            <person name="Bekaert M."/>
        </authorList>
    </citation>
    <scope>NUCLEOTIDE SEQUENCE</scope>
    <source>
        <strain evidence="3">IoA-00</strain>
    </source>
</reference>
<feature type="region of interest" description="Disordered" evidence="1">
    <location>
        <begin position="95"/>
        <end position="125"/>
    </location>
</feature>
<feature type="signal peptide" evidence="2">
    <location>
        <begin position="1"/>
        <end position="25"/>
    </location>
</feature>
<organism evidence="3 4">
    <name type="scientific">Lepeophtheirus salmonis</name>
    <name type="common">Salmon louse</name>
    <name type="synonym">Caligus salmonis</name>
    <dbReference type="NCBI Taxonomy" id="72036"/>
    <lineage>
        <taxon>Eukaryota</taxon>
        <taxon>Metazoa</taxon>
        <taxon>Ecdysozoa</taxon>
        <taxon>Arthropoda</taxon>
        <taxon>Crustacea</taxon>
        <taxon>Multicrustacea</taxon>
        <taxon>Hexanauplia</taxon>
        <taxon>Copepoda</taxon>
        <taxon>Siphonostomatoida</taxon>
        <taxon>Caligidae</taxon>
        <taxon>Lepeophtheirus</taxon>
    </lineage>
</organism>
<evidence type="ECO:0000256" key="2">
    <source>
        <dbReference type="SAM" id="SignalP"/>
    </source>
</evidence>
<dbReference type="EMBL" id="HG994590">
    <property type="protein sequence ID" value="CAF2803256.1"/>
    <property type="molecule type" value="Genomic_DNA"/>
</dbReference>
<gene>
    <name evidence="3" type="ORF">LSAA_3051</name>
</gene>
<evidence type="ECO:0000313" key="3">
    <source>
        <dbReference type="EMBL" id="CAF2803256.1"/>
    </source>
</evidence>
<keyword evidence="4" id="KW-1185">Reference proteome</keyword>
<dbReference type="Proteomes" id="UP000675881">
    <property type="component" value="Chromosome 11"/>
</dbReference>
<feature type="compositionally biased region" description="Basic and acidic residues" evidence="1">
    <location>
        <begin position="100"/>
        <end position="117"/>
    </location>
</feature>
<name>A0A7R8CF61_LEPSM</name>
<dbReference type="AlphaFoldDB" id="A0A7R8CF61"/>
<accession>A0A7R8CF61</accession>
<evidence type="ECO:0000256" key="1">
    <source>
        <dbReference type="SAM" id="MobiDB-lite"/>
    </source>
</evidence>
<proteinExistence type="predicted"/>
<evidence type="ECO:0000313" key="4">
    <source>
        <dbReference type="Proteomes" id="UP000675881"/>
    </source>
</evidence>